<gene>
    <name evidence="2" type="ORF">BJ987_001924</name>
</gene>
<dbReference type="Gene3D" id="3.30.720.120">
    <property type="match status" value="1"/>
</dbReference>
<dbReference type="SUPFAM" id="SSF54593">
    <property type="entry name" value="Glyoxalase/Bleomycin resistance protein/Dihydroxybiphenyl dioxygenase"/>
    <property type="match status" value="1"/>
</dbReference>
<dbReference type="Pfam" id="PF00903">
    <property type="entry name" value="Glyoxalase"/>
    <property type="match status" value="1"/>
</dbReference>
<evidence type="ECO:0000313" key="2">
    <source>
        <dbReference type="EMBL" id="MBP2189023.1"/>
    </source>
</evidence>
<dbReference type="Gene3D" id="3.30.720.110">
    <property type="match status" value="1"/>
</dbReference>
<proteinExistence type="predicted"/>
<dbReference type="Proteomes" id="UP001519325">
    <property type="component" value="Unassembled WGS sequence"/>
</dbReference>
<keyword evidence="3" id="KW-1185">Reference proteome</keyword>
<dbReference type="PANTHER" id="PTHR34109">
    <property type="entry name" value="BNAUNNG04460D PROTEIN-RELATED"/>
    <property type="match status" value="1"/>
</dbReference>
<dbReference type="InterPro" id="IPR004360">
    <property type="entry name" value="Glyas_Fos-R_dOase_dom"/>
</dbReference>
<sequence>MKIEQITPKLVVEGADEAIRYYGEVFGAVVRERHGGAGRVVFAELELAGGVVFQVKDADAVDSAPGVGAGVLLSVVVDDPDGLAGRMVEGGGVVVFGVADQEYGIRQGRVRDPFGHEWIVGGPLGGA</sequence>
<organism evidence="2 3">
    <name type="scientific">Nocardia goodfellowii</name>
    <dbReference type="NCBI Taxonomy" id="882446"/>
    <lineage>
        <taxon>Bacteria</taxon>
        <taxon>Bacillati</taxon>
        <taxon>Actinomycetota</taxon>
        <taxon>Actinomycetes</taxon>
        <taxon>Mycobacteriales</taxon>
        <taxon>Nocardiaceae</taxon>
        <taxon>Nocardia</taxon>
    </lineage>
</organism>
<dbReference type="PROSITE" id="PS51819">
    <property type="entry name" value="VOC"/>
    <property type="match status" value="1"/>
</dbReference>
<feature type="domain" description="VOC" evidence="1">
    <location>
        <begin position="2"/>
        <end position="123"/>
    </location>
</feature>
<name>A0ABS4QD31_9NOCA</name>
<dbReference type="InterPro" id="IPR037523">
    <property type="entry name" value="VOC_core"/>
</dbReference>
<dbReference type="RefSeq" id="WP_209887081.1">
    <property type="nucleotide sequence ID" value="NZ_JAGGMR010000001.1"/>
</dbReference>
<dbReference type="InterPro" id="IPR029068">
    <property type="entry name" value="Glyas_Bleomycin-R_OHBP_Dase"/>
</dbReference>
<accession>A0ABS4QD31</accession>
<dbReference type="PANTHER" id="PTHR34109:SF1">
    <property type="entry name" value="VOC DOMAIN-CONTAINING PROTEIN"/>
    <property type="match status" value="1"/>
</dbReference>
<reference evidence="2 3" key="1">
    <citation type="submission" date="2021-03" db="EMBL/GenBank/DDBJ databases">
        <title>Sequencing the genomes of 1000 actinobacteria strains.</title>
        <authorList>
            <person name="Klenk H.-P."/>
        </authorList>
    </citation>
    <scope>NUCLEOTIDE SEQUENCE [LARGE SCALE GENOMIC DNA]</scope>
    <source>
        <strain evidence="2 3">DSM 45516</strain>
    </source>
</reference>
<dbReference type="EMBL" id="JAGGMR010000001">
    <property type="protein sequence ID" value="MBP2189023.1"/>
    <property type="molecule type" value="Genomic_DNA"/>
</dbReference>
<evidence type="ECO:0000259" key="1">
    <source>
        <dbReference type="PROSITE" id="PS51819"/>
    </source>
</evidence>
<protein>
    <submittedName>
        <fullName evidence="2">Glyoxalase superfamily protein PhnB</fullName>
    </submittedName>
</protein>
<evidence type="ECO:0000313" key="3">
    <source>
        <dbReference type="Proteomes" id="UP001519325"/>
    </source>
</evidence>
<comment type="caution">
    <text evidence="2">The sequence shown here is derived from an EMBL/GenBank/DDBJ whole genome shotgun (WGS) entry which is preliminary data.</text>
</comment>